<keyword evidence="1 2" id="KW-0732">Signal</keyword>
<sequence>MPYKKTKALLQHLTWVAFVFICFFSTFAQANTQSSQYRLSSGDVIKISVFGEPDLSLERVRLNDAGAFSYPFLGEVRALNMTASELEAQLRAGLEGDFLVNPNVSVSVLEYREFFITGEVRNAGGYPYQPGMTLRQAVAMAGGLTERASQRRMSVIRDGDTERRPVSANMDTQINPGDIIQIDQGFF</sequence>
<evidence type="ECO:0000313" key="5">
    <source>
        <dbReference type="EMBL" id="KAA0875757.1"/>
    </source>
</evidence>
<dbReference type="Pfam" id="PF10531">
    <property type="entry name" value="SLBB"/>
    <property type="match status" value="1"/>
</dbReference>
<evidence type="ECO:0000256" key="1">
    <source>
        <dbReference type="ARBA" id="ARBA00022729"/>
    </source>
</evidence>
<dbReference type="InterPro" id="IPR019554">
    <property type="entry name" value="Soluble_ligand-bd"/>
</dbReference>
<comment type="caution">
    <text evidence="5">The sequence shown here is derived from an EMBL/GenBank/DDBJ whole genome shotgun (WGS) entry which is preliminary data.</text>
</comment>
<protein>
    <submittedName>
        <fullName evidence="5">Polysaccharide export protein</fullName>
    </submittedName>
</protein>
<evidence type="ECO:0000259" key="4">
    <source>
        <dbReference type="Pfam" id="PF10531"/>
    </source>
</evidence>
<keyword evidence="6" id="KW-1185">Reference proteome</keyword>
<dbReference type="PANTHER" id="PTHR33619">
    <property type="entry name" value="POLYSACCHARIDE EXPORT PROTEIN GFCE-RELATED"/>
    <property type="match status" value="1"/>
</dbReference>
<reference evidence="5 6" key="1">
    <citation type="submission" date="2019-03" db="EMBL/GenBank/DDBJ databases">
        <title>Nitrincola sp. nov. isolated from an Indian soda lake.</title>
        <authorList>
            <person name="Joshi A."/>
            <person name="Thite S.V."/>
            <person name="Joseph N."/>
            <person name="Dhotre D."/>
            <person name="Moorthy M."/>
            <person name="Shouche Y.S."/>
        </authorList>
    </citation>
    <scope>NUCLEOTIDE SEQUENCE [LARGE SCALE GENOMIC DNA]</scope>
    <source>
        <strain evidence="5 6">MEB193</strain>
    </source>
</reference>
<feature type="domain" description="Soluble ligand binding" evidence="4">
    <location>
        <begin position="114"/>
        <end position="161"/>
    </location>
</feature>
<accession>A0A5A9W4U2</accession>
<dbReference type="Proteomes" id="UP000325302">
    <property type="component" value="Unassembled WGS sequence"/>
</dbReference>
<feature type="domain" description="Polysaccharide export protein N-terminal" evidence="3">
    <location>
        <begin position="33"/>
        <end position="108"/>
    </location>
</feature>
<dbReference type="AlphaFoldDB" id="A0A5A9W4U2"/>
<dbReference type="EMBL" id="SMRS01000002">
    <property type="protein sequence ID" value="KAA0875757.1"/>
    <property type="molecule type" value="Genomic_DNA"/>
</dbReference>
<dbReference type="RefSeq" id="WP_149390061.1">
    <property type="nucleotide sequence ID" value="NZ_SMRS01000002.1"/>
</dbReference>
<dbReference type="InterPro" id="IPR049712">
    <property type="entry name" value="Poly_export"/>
</dbReference>
<gene>
    <name evidence="5" type="ORF">E1H14_03460</name>
</gene>
<dbReference type="OrthoDB" id="9808948at2"/>
<evidence type="ECO:0000259" key="3">
    <source>
        <dbReference type="Pfam" id="PF02563"/>
    </source>
</evidence>
<dbReference type="Pfam" id="PF02563">
    <property type="entry name" value="Poly_export"/>
    <property type="match status" value="1"/>
</dbReference>
<dbReference type="Gene3D" id="3.30.1950.10">
    <property type="entry name" value="wza like domain"/>
    <property type="match status" value="1"/>
</dbReference>
<feature type="signal peptide" evidence="2">
    <location>
        <begin position="1"/>
        <end position="30"/>
    </location>
</feature>
<evidence type="ECO:0000256" key="2">
    <source>
        <dbReference type="SAM" id="SignalP"/>
    </source>
</evidence>
<evidence type="ECO:0000313" key="6">
    <source>
        <dbReference type="Proteomes" id="UP000325302"/>
    </source>
</evidence>
<organism evidence="5 6">
    <name type="scientific">Nitrincola tapanii</name>
    <dbReference type="NCBI Taxonomy" id="1708751"/>
    <lineage>
        <taxon>Bacteria</taxon>
        <taxon>Pseudomonadati</taxon>
        <taxon>Pseudomonadota</taxon>
        <taxon>Gammaproteobacteria</taxon>
        <taxon>Oceanospirillales</taxon>
        <taxon>Oceanospirillaceae</taxon>
        <taxon>Nitrincola</taxon>
    </lineage>
</organism>
<dbReference type="Gene3D" id="3.10.560.10">
    <property type="entry name" value="Outer membrane lipoprotein wza domain like"/>
    <property type="match status" value="1"/>
</dbReference>
<dbReference type="InterPro" id="IPR003715">
    <property type="entry name" value="Poly_export_N"/>
</dbReference>
<dbReference type="PANTHER" id="PTHR33619:SF3">
    <property type="entry name" value="POLYSACCHARIDE EXPORT PROTEIN GFCE-RELATED"/>
    <property type="match status" value="1"/>
</dbReference>
<proteinExistence type="predicted"/>
<feature type="chain" id="PRO_5022937698" evidence="2">
    <location>
        <begin position="31"/>
        <end position="187"/>
    </location>
</feature>
<name>A0A5A9W4U2_9GAMM</name>
<dbReference type="GO" id="GO:0015159">
    <property type="term" value="F:polysaccharide transmembrane transporter activity"/>
    <property type="evidence" value="ECO:0007669"/>
    <property type="project" value="InterPro"/>
</dbReference>